<feature type="compositionally biased region" description="Low complexity" evidence="1">
    <location>
        <begin position="69"/>
        <end position="87"/>
    </location>
</feature>
<dbReference type="Proteomes" id="UP000014500">
    <property type="component" value="Unassembled WGS sequence"/>
</dbReference>
<dbReference type="HOGENOM" id="CLU_1490831_0_0_1"/>
<dbReference type="STRING" id="126957.T1JJP5"/>
<dbReference type="EnsemblMetazoa" id="SMAR014075-RA">
    <property type="protein sequence ID" value="SMAR014075-PA"/>
    <property type="gene ID" value="SMAR014075"/>
</dbReference>
<name>T1JJP5_STRMM</name>
<dbReference type="EMBL" id="JH431907">
    <property type="status" value="NOT_ANNOTATED_CDS"/>
    <property type="molecule type" value="Genomic_DNA"/>
</dbReference>
<evidence type="ECO:0000313" key="2">
    <source>
        <dbReference type="EnsemblMetazoa" id="SMAR014075-PA"/>
    </source>
</evidence>
<reference evidence="2" key="2">
    <citation type="submission" date="2015-02" db="UniProtKB">
        <authorList>
            <consortium name="EnsemblMetazoa"/>
        </authorList>
    </citation>
    <scope>IDENTIFICATION</scope>
</reference>
<sequence length="181" mass="19739">MSRPRNTFPARTRPTIRAAAAAANAAPPATLAAVRRRAAARFLAGSRRRAAQIQARKRSETDVANKTPSASTSSAGIDSAGSASGTSPSRRRDLQDSFHAWALKTYGDSAKTKTVTRKKHNRIVKILCGEEQNSAENSKFRFWVKAKGFRLGPLNDASTNKSSKNQEHVLYVPCSQSKYHI</sequence>
<evidence type="ECO:0000313" key="3">
    <source>
        <dbReference type="Proteomes" id="UP000014500"/>
    </source>
</evidence>
<reference evidence="3" key="1">
    <citation type="submission" date="2011-05" db="EMBL/GenBank/DDBJ databases">
        <authorList>
            <person name="Richards S.R."/>
            <person name="Qu J."/>
            <person name="Jiang H."/>
            <person name="Jhangiani S.N."/>
            <person name="Agravi P."/>
            <person name="Goodspeed R."/>
            <person name="Gross S."/>
            <person name="Mandapat C."/>
            <person name="Jackson L."/>
            <person name="Mathew T."/>
            <person name="Pu L."/>
            <person name="Thornton R."/>
            <person name="Saada N."/>
            <person name="Wilczek-Boney K.B."/>
            <person name="Lee S."/>
            <person name="Kovar C."/>
            <person name="Wu Y."/>
            <person name="Scherer S.E."/>
            <person name="Worley K.C."/>
            <person name="Muzny D.M."/>
            <person name="Gibbs R."/>
        </authorList>
    </citation>
    <scope>NUCLEOTIDE SEQUENCE</scope>
    <source>
        <strain evidence="3">Brora</strain>
    </source>
</reference>
<accession>T1JJP5</accession>
<proteinExistence type="predicted"/>
<evidence type="ECO:0008006" key="4">
    <source>
        <dbReference type="Google" id="ProtNLM"/>
    </source>
</evidence>
<dbReference type="eggNOG" id="ENOG502S6BS">
    <property type="taxonomic scope" value="Eukaryota"/>
</dbReference>
<dbReference type="AlphaFoldDB" id="T1JJP5"/>
<protein>
    <recommendedName>
        <fullName evidence="4">Nucleolar protein 4</fullName>
    </recommendedName>
</protein>
<evidence type="ECO:0000256" key="1">
    <source>
        <dbReference type="SAM" id="MobiDB-lite"/>
    </source>
</evidence>
<keyword evidence="3" id="KW-1185">Reference proteome</keyword>
<organism evidence="2 3">
    <name type="scientific">Strigamia maritima</name>
    <name type="common">European centipede</name>
    <name type="synonym">Geophilus maritimus</name>
    <dbReference type="NCBI Taxonomy" id="126957"/>
    <lineage>
        <taxon>Eukaryota</taxon>
        <taxon>Metazoa</taxon>
        <taxon>Ecdysozoa</taxon>
        <taxon>Arthropoda</taxon>
        <taxon>Myriapoda</taxon>
        <taxon>Chilopoda</taxon>
        <taxon>Pleurostigmophora</taxon>
        <taxon>Geophilomorpha</taxon>
        <taxon>Linotaeniidae</taxon>
        <taxon>Strigamia</taxon>
    </lineage>
</organism>
<feature type="region of interest" description="Disordered" evidence="1">
    <location>
        <begin position="45"/>
        <end position="92"/>
    </location>
</feature>